<dbReference type="InterPro" id="IPR012334">
    <property type="entry name" value="Pectin_lyas_fold"/>
</dbReference>
<feature type="active site" evidence="4">
    <location>
        <position position="178"/>
    </location>
</feature>
<comment type="pathway">
    <text evidence="5">Glycan metabolism; pectin degradation; 2-dehydro-3-deoxy-D-gluconate from pectin: step 1/5.</text>
</comment>
<dbReference type="InterPro" id="IPR011050">
    <property type="entry name" value="Pectin_lyase_fold/virulence"/>
</dbReference>
<protein>
    <recommendedName>
        <fullName evidence="5">Pectinesterase</fullName>
        <ecNumber evidence="5">3.1.1.11</ecNumber>
    </recommendedName>
</protein>
<dbReference type="PANTHER" id="PTHR31321">
    <property type="entry name" value="ACYL-COA THIOESTER HYDROLASE YBHC-RELATED"/>
    <property type="match status" value="1"/>
</dbReference>
<comment type="caution">
    <text evidence="7">The sequence shown here is derived from an EMBL/GenBank/DDBJ whole genome shotgun (WGS) entry which is preliminary data.</text>
</comment>
<evidence type="ECO:0000256" key="5">
    <source>
        <dbReference type="RuleBase" id="RU000589"/>
    </source>
</evidence>
<dbReference type="AlphaFoldDB" id="A0A5C8ZS18"/>
<dbReference type="RefSeq" id="WP_148069471.1">
    <property type="nucleotide sequence ID" value="NZ_VRZA01000006.1"/>
</dbReference>
<evidence type="ECO:0000313" key="7">
    <source>
        <dbReference type="EMBL" id="TXS91236.1"/>
    </source>
</evidence>
<dbReference type="InterPro" id="IPR033131">
    <property type="entry name" value="Pectinesterase_Asp_AS"/>
</dbReference>
<dbReference type="EC" id="3.1.1.11" evidence="5"/>
<comment type="similarity">
    <text evidence="1">Belongs to the pectinesterase family.</text>
</comment>
<dbReference type="SUPFAM" id="SSF51126">
    <property type="entry name" value="Pectin lyase-like"/>
    <property type="match status" value="1"/>
</dbReference>
<dbReference type="InterPro" id="IPR000070">
    <property type="entry name" value="Pectinesterase_cat"/>
</dbReference>
<dbReference type="Gene3D" id="2.160.20.10">
    <property type="entry name" value="Single-stranded right-handed beta-helix, Pectin lyase-like"/>
    <property type="match status" value="1"/>
</dbReference>
<evidence type="ECO:0000256" key="3">
    <source>
        <dbReference type="ARBA" id="ARBA00023085"/>
    </source>
</evidence>
<accession>A0A5C8ZS18</accession>
<feature type="signal peptide" evidence="5">
    <location>
        <begin position="1"/>
        <end position="18"/>
    </location>
</feature>
<feature type="chain" id="PRO_5023136722" description="Pectinesterase" evidence="5">
    <location>
        <begin position="19"/>
        <end position="316"/>
    </location>
</feature>
<dbReference type="GO" id="GO:0045490">
    <property type="term" value="P:pectin catabolic process"/>
    <property type="evidence" value="ECO:0007669"/>
    <property type="project" value="UniProtKB-UniRule"/>
</dbReference>
<dbReference type="UniPathway" id="UPA00545">
    <property type="reaction ID" value="UER00823"/>
</dbReference>
<keyword evidence="2 5" id="KW-0378">Hydrolase</keyword>
<feature type="domain" description="Pectinesterase catalytic" evidence="6">
    <location>
        <begin position="25"/>
        <end position="307"/>
    </location>
</feature>
<evidence type="ECO:0000259" key="6">
    <source>
        <dbReference type="Pfam" id="PF01095"/>
    </source>
</evidence>
<reference evidence="7 8" key="1">
    <citation type="submission" date="2019-08" db="EMBL/GenBank/DDBJ databases">
        <title>Parahaliea maris sp. nov., isolated from the surface seawater.</title>
        <authorList>
            <person name="Liu Y."/>
        </authorList>
    </citation>
    <scope>NUCLEOTIDE SEQUENCE [LARGE SCALE GENOMIC DNA]</scope>
    <source>
        <strain evidence="7 8">HSLHS9</strain>
    </source>
</reference>
<evidence type="ECO:0000313" key="8">
    <source>
        <dbReference type="Proteomes" id="UP000321039"/>
    </source>
</evidence>
<keyword evidence="8" id="KW-1185">Reference proteome</keyword>
<dbReference type="PROSITE" id="PS00503">
    <property type="entry name" value="PECTINESTERASE_2"/>
    <property type="match status" value="1"/>
</dbReference>
<dbReference type="InterPro" id="IPR018040">
    <property type="entry name" value="Pectinesterase_Tyr_AS"/>
</dbReference>
<evidence type="ECO:0000256" key="4">
    <source>
        <dbReference type="PROSITE-ProRule" id="PRU10040"/>
    </source>
</evidence>
<proteinExistence type="inferred from homology"/>
<dbReference type="EMBL" id="VRZA01000006">
    <property type="protein sequence ID" value="TXS91236.1"/>
    <property type="molecule type" value="Genomic_DNA"/>
</dbReference>
<dbReference type="GO" id="GO:0009279">
    <property type="term" value="C:cell outer membrane"/>
    <property type="evidence" value="ECO:0007669"/>
    <property type="project" value="TreeGrafter"/>
</dbReference>
<keyword evidence="3 5" id="KW-0063">Aspartyl esterase</keyword>
<evidence type="ECO:0000256" key="2">
    <source>
        <dbReference type="ARBA" id="ARBA00022801"/>
    </source>
</evidence>
<name>A0A5C8ZS18_9GAMM</name>
<dbReference type="PANTHER" id="PTHR31321:SF57">
    <property type="entry name" value="PECTINESTERASE 53-RELATED"/>
    <property type="match status" value="1"/>
</dbReference>
<keyword evidence="5" id="KW-0732">Signal</keyword>
<sequence length="316" mass="35034">MRILTLCLLLILPLGAVAADFATEMTVASDGSGDFTRLQDAIDASKSFPLLPITIHVKNGVYQEKVDVHAWNTQLSLIGESREGTIIRFGDHFERVDRGRNSTFMTYTLRVAGNDFHAQNLTIENTAGPVGQAVALHVEADRAAFVNVSIKGYQDTVYLAGEGFRSWFSDCYIEGTIDFIFGQGTALFENCELRSLADGYVTAASTPAQEAHGLVFSECRLTAAPGVDAVYLGRPWRPFANAVFMDSEIGSHILPAGWHNWDDEVNEETARFAEYRNRGPGAERSRRVPWARQLKEPEAAAYRAERLFRGWQPPGR</sequence>
<dbReference type="PROSITE" id="PS00800">
    <property type="entry name" value="PECTINESTERASE_1"/>
    <property type="match status" value="1"/>
</dbReference>
<dbReference type="GO" id="GO:0030599">
    <property type="term" value="F:pectinesterase activity"/>
    <property type="evidence" value="ECO:0007669"/>
    <property type="project" value="UniProtKB-UniRule"/>
</dbReference>
<evidence type="ECO:0000256" key="1">
    <source>
        <dbReference type="ARBA" id="ARBA00008891"/>
    </source>
</evidence>
<comment type="catalytic activity">
    <reaction evidence="5">
        <text>[(1-&gt;4)-alpha-D-galacturonosyl methyl ester](n) + n H2O = [(1-&gt;4)-alpha-D-galacturonosyl](n) + n methanol + n H(+)</text>
        <dbReference type="Rhea" id="RHEA:22380"/>
        <dbReference type="Rhea" id="RHEA-COMP:14570"/>
        <dbReference type="Rhea" id="RHEA-COMP:14573"/>
        <dbReference type="ChEBI" id="CHEBI:15377"/>
        <dbReference type="ChEBI" id="CHEBI:15378"/>
        <dbReference type="ChEBI" id="CHEBI:17790"/>
        <dbReference type="ChEBI" id="CHEBI:140522"/>
        <dbReference type="ChEBI" id="CHEBI:140523"/>
        <dbReference type="EC" id="3.1.1.11"/>
    </reaction>
</comment>
<dbReference type="GO" id="GO:0042545">
    <property type="term" value="P:cell wall modification"/>
    <property type="evidence" value="ECO:0007669"/>
    <property type="project" value="UniProtKB-UniRule"/>
</dbReference>
<gene>
    <name evidence="7" type="ORF">FV139_15970</name>
</gene>
<dbReference type="Proteomes" id="UP000321039">
    <property type="component" value="Unassembled WGS sequence"/>
</dbReference>
<organism evidence="7 8">
    <name type="scientific">Parahaliea maris</name>
    <dbReference type="NCBI Taxonomy" id="2716870"/>
    <lineage>
        <taxon>Bacteria</taxon>
        <taxon>Pseudomonadati</taxon>
        <taxon>Pseudomonadota</taxon>
        <taxon>Gammaproteobacteria</taxon>
        <taxon>Cellvibrionales</taxon>
        <taxon>Halieaceae</taxon>
        <taxon>Parahaliea</taxon>
    </lineage>
</organism>
<dbReference type="Pfam" id="PF01095">
    <property type="entry name" value="Pectinesterase"/>
    <property type="match status" value="1"/>
</dbReference>